<keyword evidence="3" id="KW-1185">Reference proteome</keyword>
<reference evidence="3" key="1">
    <citation type="submission" date="2018-12" db="EMBL/GenBank/DDBJ databases">
        <title>Tengunoibacter tsumagoiensis gen. nov., sp. nov., Dictyobacter kobayashii sp. nov., D. alpinus sp. nov., and D. joshuensis sp. nov. and description of Dictyobacteraceae fam. nov. within the order Ktedonobacterales isolated from Tengu-no-mugimeshi.</title>
        <authorList>
            <person name="Wang C.M."/>
            <person name="Zheng Y."/>
            <person name="Sakai Y."/>
            <person name="Toyoda A."/>
            <person name="Minakuchi Y."/>
            <person name="Abe K."/>
            <person name="Yokota A."/>
            <person name="Yabe S."/>
        </authorList>
    </citation>
    <scope>NUCLEOTIDE SEQUENCE [LARGE SCALE GENOMIC DNA]</scope>
    <source>
        <strain evidence="3">Uno3</strain>
    </source>
</reference>
<gene>
    <name evidence="2" type="ORF">KTT_17240</name>
</gene>
<dbReference type="RefSeq" id="WP_126579538.1">
    <property type="nucleotide sequence ID" value="NZ_BIFR01000001.1"/>
</dbReference>
<evidence type="ECO:0000259" key="1">
    <source>
        <dbReference type="Pfam" id="PF01261"/>
    </source>
</evidence>
<dbReference type="PANTHER" id="PTHR12110">
    <property type="entry name" value="HYDROXYPYRUVATE ISOMERASE"/>
    <property type="match status" value="1"/>
</dbReference>
<accession>A0A401ZYE7</accession>
<dbReference type="OrthoDB" id="3185623at2"/>
<dbReference type="SUPFAM" id="SSF51658">
    <property type="entry name" value="Xylose isomerase-like"/>
    <property type="match status" value="1"/>
</dbReference>
<dbReference type="InterPro" id="IPR013022">
    <property type="entry name" value="Xyl_isomerase-like_TIM-brl"/>
</dbReference>
<dbReference type="InterPro" id="IPR036237">
    <property type="entry name" value="Xyl_isomerase-like_sf"/>
</dbReference>
<dbReference type="Proteomes" id="UP000287352">
    <property type="component" value="Unassembled WGS sequence"/>
</dbReference>
<dbReference type="InterPro" id="IPR050312">
    <property type="entry name" value="IolE/XylAMocC-like"/>
</dbReference>
<comment type="caution">
    <text evidence="2">The sequence shown here is derived from an EMBL/GenBank/DDBJ whole genome shotgun (WGS) entry which is preliminary data.</text>
</comment>
<organism evidence="2 3">
    <name type="scientific">Tengunoibacter tsumagoiensis</name>
    <dbReference type="NCBI Taxonomy" id="2014871"/>
    <lineage>
        <taxon>Bacteria</taxon>
        <taxon>Bacillati</taxon>
        <taxon>Chloroflexota</taxon>
        <taxon>Ktedonobacteria</taxon>
        <taxon>Ktedonobacterales</taxon>
        <taxon>Dictyobacteraceae</taxon>
        <taxon>Tengunoibacter</taxon>
    </lineage>
</organism>
<dbReference type="EMBL" id="BIFR01000001">
    <property type="protein sequence ID" value="GCE11865.1"/>
    <property type="molecule type" value="Genomic_DNA"/>
</dbReference>
<dbReference type="Gene3D" id="3.20.20.150">
    <property type="entry name" value="Divalent-metal-dependent TIM barrel enzymes"/>
    <property type="match status" value="1"/>
</dbReference>
<dbReference type="AlphaFoldDB" id="A0A401ZYE7"/>
<dbReference type="PANTHER" id="PTHR12110:SF41">
    <property type="entry name" value="INOSOSE DEHYDRATASE"/>
    <property type="match status" value="1"/>
</dbReference>
<evidence type="ECO:0000313" key="2">
    <source>
        <dbReference type="EMBL" id="GCE11865.1"/>
    </source>
</evidence>
<proteinExistence type="predicted"/>
<protein>
    <recommendedName>
        <fullName evidence="1">Xylose isomerase-like TIM barrel domain-containing protein</fullName>
    </recommendedName>
</protein>
<name>A0A401ZYE7_9CHLR</name>
<sequence length="275" mass="30601">MIQKLPDNRPLISFMSANFVARQINFQMHNWNEGDNATNAYFQPLETFRERFAHLLQEIHTMGFRAMDLWLAHLHWSWATPQHIAIAQELLAEFEISITSLAGSFGSSPDEFEATCRIAQALGTRILGGSTALLASNRKELVRLLHKYNVLLAIENHPEKNAADMLALIGDGGQGTIGTAVDTGWYGTNGYDAARAIEELGEKVFHVHLKDVLAAGAHDTCRYGRGIVNIPACLTALQQIGYQGDYSVEHEPETFDPTEDCIAMRTMLTDWLTAQ</sequence>
<dbReference type="Pfam" id="PF01261">
    <property type="entry name" value="AP_endonuc_2"/>
    <property type="match status" value="1"/>
</dbReference>
<evidence type="ECO:0000313" key="3">
    <source>
        <dbReference type="Proteomes" id="UP000287352"/>
    </source>
</evidence>
<feature type="domain" description="Xylose isomerase-like TIM barrel" evidence="1">
    <location>
        <begin position="57"/>
        <end position="254"/>
    </location>
</feature>